<keyword evidence="1" id="KW-0472">Membrane</keyword>
<gene>
    <name evidence="2" type="ORF">SK069_18865</name>
</gene>
<accession>A0ABU4VP76</accession>
<evidence type="ECO:0000313" key="3">
    <source>
        <dbReference type="Proteomes" id="UP001277761"/>
    </source>
</evidence>
<dbReference type="InterPro" id="IPR045382">
    <property type="entry name" value="DUF6529"/>
</dbReference>
<feature type="transmembrane region" description="Helical" evidence="1">
    <location>
        <begin position="84"/>
        <end position="107"/>
    </location>
</feature>
<feature type="transmembrane region" description="Helical" evidence="1">
    <location>
        <begin position="20"/>
        <end position="39"/>
    </location>
</feature>
<feature type="transmembrane region" description="Helical" evidence="1">
    <location>
        <begin position="114"/>
        <end position="133"/>
    </location>
</feature>
<name>A0ABU4VP76_9ACTN</name>
<protein>
    <submittedName>
        <fullName evidence="2">DUF6529 family protein</fullName>
    </submittedName>
</protein>
<proteinExistence type="predicted"/>
<reference evidence="2 3" key="1">
    <citation type="submission" date="2023-11" db="EMBL/GenBank/DDBJ databases">
        <authorList>
            <person name="Xu M."/>
            <person name="Jiang T."/>
        </authorList>
    </citation>
    <scope>NUCLEOTIDE SEQUENCE [LARGE SCALE GENOMIC DNA]</scope>
    <source>
        <strain evidence="2 3">SD</strain>
    </source>
</reference>
<sequence length="139" mass="14719">MEDLLQRLTNGNLTEVKVALASVVAALAVYQLVLAAVVYGRLRPAFLGSGPAALTHRASGDAIVVLVVLVGIACLSYGELEDDASIHAVAGWALAAVLVLKIVVVRWWHAAGRLLPYLGTTLFALLALTWATTARPFLF</sequence>
<dbReference type="EMBL" id="JAXAVX010000018">
    <property type="protein sequence ID" value="MDX8153666.1"/>
    <property type="molecule type" value="Genomic_DNA"/>
</dbReference>
<dbReference type="Proteomes" id="UP001277761">
    <property type="component" value="Unassembled WGS sequence"/>
</dbReference>
<dbReference type="RefSeq" id="WP_319955816.1">
    <property type="nucleotide sequence ID" value="NZ_JAXAVX010000018.1"/>
</dbReference>
<dbReference type="Pfam" id="PF20139">
    <property type="entry name" value="DUF6529"/>
    <property type="match status" value="1"/>
</dbReference>
<feature type="transmembrane region" description="Helical" evidence="1">
    <location>
        <begin position="60"/>
        <end position="78"/>
    </location>
</feature>
<evidence type="ECO:0000313" key="2">
    <source>
        <dbReference type="EMBL" id="MDX8153666.1"/>
    </source>
</evidence>
<keyword evidence="1" id="KW-1133">Transmembrane helix</keyword>
<keyword evidence="3" id="KW-1185">Reference proteome</keyword>
<comment type="caution">
    <text evidence="2">The sequence shown here is derived from an EMBL/GenBank/DDBJ whole genome shotgun (WGS) entry which is preliminary data.</text>
</comment>
<evidence type="ECO:0000256" key="1">
    <source>
        <dbReference type="SAM" id="Phobius"/>
    </source>
</evidence>
<keyword evidence="1" id="KW-0812">Transmembrane</keyword>
<organism evidence="2 3">
    <name type="scientific">Patulibacter brassicae</name>
    <dbReference type="NCBI Taxonomy" id="1705717"/>
    <lineage>
        <taxon>Bacteria</taxon>
        <taxon>Bacillati</taxon>
        <taxon>Actinomycetota</taxon>
        <taxon>Thermoleophilia</taxon>
        <taxon>Solirubrobacterales</taxon>
        <taxon>Patulibacteraceae</taxon>
        <taxon>Patulibacter</taxon>
    </lineage>
</organism>